<dbReference type="Pfam" id="PF08286">
    <property type="entry name" value="Spc24"/>
    <property type="match status" value="1"/>
</dbReference>
<feature type="compositionally biased region" description="Basic and acidic residues" evidence="13">
    <location>
        <begin position="93"/>
        <end position="127"/>
    </location>
</feature>
<evidence type="ECO:0000256" key="8">
    <source>
        <dbReference type="ARBA" id="ARBA00023242"/>
    </source>
</evidence>
<keyword evidence="10 12" id="KW-0137">Centromere</keyword>
<evidence type="ECO:0000256" key="6">
    <source>
        <dbReference type="ARBA" id="ARBA00022838"/>
    </source>
</evidence>
<evidence type="ECO:0000256" key="1">
    <source>
        <dbReference type="ARBA" id="ARBA00007804"/>
    </source>
</evidence>
<feature type="region of interest" description="Disordered" evidence="13">
    <location>
        <begin position="92"/>
        <end position="127"/>
    </location>
</feature>
<dbReference type="InterPro" id="IPR013252">
    <property type="entry name" value="Ndc80_Spc24"/>
</dbReference>
<name>A0ABM0ME50_SACKO</name>
<proteinExistence type="inferred from homology"/>
<keyword evidence="5 12" id="KW-0498">Mitosis</keyword>
<comment type="similarity">
    <text evidence="1 12">Belongs to the SPC24 family.</text>
</comment>
<protein>
    <recommendedName>
        <fullName evidence="2 12">Kinetochore protein Spc24</fullName>
    </recommendedName>
</protein>
<organism evidence="14 16">
    <name type="scientific">Saccoglossus kowalevskii</name>
    <name type="common">Acorn worm</name>
    <dbReference type="NCBI Taxonomy" id="10224"/>
    <lineage>
        <taxon>Eukaryota</taxon>
        <taxon>Metazoa</taxon>
        <taxon>Hemichordata</taxon>
        <taxon>Enteropneusta</taxon>
        <taxon>Harrimaniidae</taxon>
        <taxon>Saccoglossus</taxon>
    </lineage>
</organism>
<evidence type="ECO:0000313" key="16">
    <source>
        <dbReference type="RefSeq" id="XP_006818291.1"/>
    </source>
</evidence>
<evidence type="ECO:0000256" key="9">
    <source>
        <dbReference type="ARBA" id="ARBA00023306"/>
    </source>
</evidence>
<keyword evidence="8 12" id="KW-0539">Nucleus</keyword>
<keyword evidence="14" id="KW-1185">Reference proteome</keyword>
<comment type="subcellular location">
    <subcellularLocation>
        <location evidence="12">Nucleus</location>
    </subcellularLocation>
    <subcellularLocation>
        <location evidence="12">Chromosome</location>
        <location evidence="12">Centromere</location>
        <location evidence="12">Kinetochore</location>
    </subcellularLocation>
</comment>
<evidence type="ECO:0000256" key="2">
    <source>
        <dbReference type="ARBA" id="ARBA00013690"/>
    </source>
</evidence>
<evidence type="ECO:0000256" key="7">
    <source>
        <dbReference type="ARBA" id="ARBA00023054"/>
    </source>
</evidence>
<keyword evidence="6 12" id="KW-0995">Kinetochore</keyword>
<evidence type="ECO:0000256" key="12">
    <source>
        <dbReference type="RuleBase" id="RU368011"/>
    </source>
</evidence>
<comment type="function">
    <text evidence="11">Acts as a component of the essential kinetochore-associated NDC80 complex, which is required for chromosome segregation and spindle checkpoint activity. Required for kinetochore integrity and the organization of stable microtubule binding sites in the outer plate of the kinetochore. The NDC80 complex synergistically enhances the affinity of the SKA1 complex for microtubules and may allow the NDC80 complex to track depolymerizing microtubules.</text>
</comment>
<evidence type="ECO:0000256" key="13">
    <source>
        <dbReference type="SAM" id="MobiDB-lite"/>
    </source>
</evidence>
<dbReference type="RefSeq" id="XP_006818290.1">
    <property type="nucleotide sequence ID" value="XM_006818227.1"/>
</dbReference>
<accession>A0ABM0ME50</accession>
<dbReference type="PANTHER" id="PTHR22142:SF2">
    <property type="entry name" value="KINETOCHORE PROTEIN SPC24"/>
    <property type="match status" value="1"/>
</dbReference>
<dbReference type="RefSeq" id="XP_006818291.1">
    <property type="nucleotide sequence ID" value="XM_006818228.1"/>
</dbReference>
<dbReference type="GeneID" id="100376975"/>
<reference evidence="15 16" key="1">
    <citation type="submission" date="2025-05" db="UniProtKB">
        <authorList>
            <consortium name="RefSeq"/>
        </authorList>
    </citation>
    <scope>IDENTIFICATION</scope>
    <source>
        <tissue evidence="15 16">Testes</tissue>
    </source>
</reference>
<evidence type="ECO:0000256" key="5">
    <source>
        <dbReference type="ARBA" id="ARBA00022776"/>
    </source>
</evidence>
<evidence type="ECO:0000256" key="11">
    <source>
        <dbReference type="ARBA" id="ARBA00045419"/>
    </source>
</evidence>
<gene>
    <name evidence="15 16" type="primary">LOC100376975</name>
</gene>
<evidence type="ECO:0000256" key="3">
    <source>
        <dbReference type="ARBA" id="ARBA00022454"/>
    </source>
</evidence>
<dbReference type="CDD" id="cd11565">
    <property type="entry name" value="RWD_Spc24"/>
    <property type="match status" value="1"/>
</dbReference>
<evidence type="ECO:0000256" key="10">
    <source>
        <dbReference type="ARBA" id="ARBA00023328"/>
    </source>
</evidence>
<sequence>MTDYAEEGMVFVKELTEHLRLNQEADAIKHLGQQYRELHQLQCSQQQQMKDDIMRYTKLNEERAKLIANDNSLEEIQNQELIANGEYQKIQAHSKDQLKESESLDKRIEEEKKKKEKNEKLSEDLAEQTKDSLVKTRLKVDLYQNMLNIQWDYDCDSNTVNGFVSTKHDVRPFSLNKQQNSQFFITNYLWDLVEAAHQEPTLP</sequence>
<evidence type="ECO:0000313" key="15">
    <source>
        <dbReference type="RefSeq" id="XP_006818290.1"/>
    </source>
</evidence>
<evidence type="ECO:0000313" key="14">
    <source>
        <dbReference type="Proteomes" id="UP000694865"/>
    </source>
</evidence>
<keyword evidence="3 12" id="KW-0158">Chromosome</keyword>
<keyword evidence="4 12" id="KW-0132">Cell division</keyword>
<comment type="subunit">
    <text evidence="12">Component of the NDC80 complex.</text>
</comment>
<dbReference type="PANTHER" id="PTHR22142">
    <property type="match status" value="1"/>
</dbReference>
<keyword evidence="7" id="KW-0175">Coiled coil</keyword>
<dbReference type="Gene3D" id="3.30.160.570">
    <property type="entry name" value="Ncd80 complex, Spc24 subunit"/>
    <property type="match status" value="1"/>
</dbReference>
<evidence type="ECO:0000256" key="4">
    <source>
        <dbReference type="ARBA" id="ARBA00022618"/>
    </source>
</evidence>
<dbReference type="Proteomes" id="UP000694865">
    <property type="component" value="Unplaced"/>
</dbReference>
<keyword evidence="9 12" id="KW-0131">Cell cycle</keyword>